<dbReference type="EMBL" id="BARS01005812">
    <property type="protein sequence ID" value="GAF79087.1"/>
    <property type="molecule type" value="Genomic_DNA"/>
</dbReference>
<dbReference type="PANTHER" id="PTHR37316">
    <property type="entry name" value="TEICHOIC ACID GLYCEROL-PHOSPHATE PRIMASE"/>
    <property type="match status" value="1"/>
</dbReference>
<name>X0ST41_9ZZZZ</name>
<accession>X0ST41</accession>
<sequence>MNLNFLLRILNKYDFVKQTHLYEFIRTIIFPFVLKKISKFFKSKVDDRLIVLGGYGGGAYLGNTKYLFEFLNKNSDYKLVWITKSHEVLNEVRKKGYHAVYSYDLEAIRLLRKAKFIFITHGYVDVLPIEFSSDTSIIFTWHGTPIKIVSRNLSKSYIYSKWADIFHIKLKYDEYVDYLLTPTRDKREHKILSDAFKLSPEKILAVGYPKLDYLFDKGKDFILELKKSYKFSESFDQIILYCPTYRESFILDFPFKPEQLKKLNNFLEQTNSLFLIKAHMLVKN</sequence>
<dbReference type="InterPro" id="IPR051612">
    <property type="entry name" value="Teichoic_Acid_Biosynth"/>
</dbReference>
<proteinExistence type="predicted"/>
<dbReference type="GO" id="GO:0047355">
    <property type="term" value="F:CDP-glycerol glycerophosphotransferase activity"/>
    <property type="evidence" value="ECO:0007669"/>
    <property type="project" value="InterPro"/>
</dbReference>
<evidence type="ECO:0000313" key="1">
    <source>
        <dbReference type="EMBL" id="GAF79087.1"/>
    </source>
</evidence>
<dbReference type="Gene3D" id="3.40.50.11820">
    <property type="match status" value="1"/>
</dbReference>
<dbReference type="AlphaFoldDB" id="X0ST41"/>
<feature type="non-terminal residue" evidence="1">
    <location>
        <position position="284"/>
    </location>
</feature>
<gene>
    <name evidence="1" type="ORF">S01H1_11407</name>
</gene>
<dbReference type="PANTHER" id="PTHR37316:SF3">
    <property type="entry name" value="TEICHOIC ACID GLYCEROL-PHOSPHATE TRANSFERASE"/>
    <property type="match status" value="1"/>
</dbReference>
<protein>
    <submittedName>
        <fullName evidence="1">Uncharacterized protein</fullName>
    </submittedName>
</protein>
<organism evidence="1">
    <name type="scientific">marine sediment metagenome</name>
    <dbReference type="NCBI Taxonomy" id="412755"/>
    <lineage>
        <taxon>unclassified sequences</taxon>
        <taxon>metagenomes</taxon>
        <taxon>ecological metagenomes</taxon>
    </lineage>
</organism>
<dbReference type="InterPro" id="IPR043149">
    <property type="entry name" value="TagF_N"/>
</dbReference>
<dbReference type="InterPro" id="IPR007554">
    <property type="entry name" value="Glycerophosphate_synth"/>
</dbReference>
<dbReference type="Pfam" id="PF04464">
    <property type="entry name" value="Glyphos_transf"/>
    <property type="match status" value="1"/>
</dbReference>
<dbReference type="GO" id="GO:0016020">
    <property type="term" value="C:membrane"/>
    <property type="evidence" value="ECO:0007669"/>
    <property type="project" value="InterPro"/>
</dbReference>
<comment type="caution">
    <text evidence="1">The sequence shown here is derived from an EMBL/GenBank/DDBJ whole genome shotgun (WGS) entry which is preliminary data.</text>
</comment>
<reference evidence="1" key="1">
    <citation type="journal article" date="2014" name="Front. Microbiol.">
        <title>High frequency of phylogenetically diverse reductive dehalogenase-homologous genes in deep subseafloor sedimentary metagenomes.</title>
        <authorList>
            <person name="Kawai M."/>
            <person name="Futagami T."/>
            <person name="Toyoda A."/>
            <person name="Takaki Y."/>
            <person name="Nishi S."/>
            <person name="Hori S."/>
            <person name="Arai W."/>
            <person name="Tsubouchi T."/>
            <person name="Morono Y."/>
            <person name="Uchiyama I."/>
            <person name="Ito T."/>
            <person name="Fujiyama A."/>
            <person name="Inagaki F."/>
            <person name="Takami H."/>
        </authorList>
    </citation>
    <scope>NUCLEOTIDE SEQUENCE</scope>
    <source>
        <strain evidence="1">Expedition CK06-06</strain>
    </source>
</reference>